<organism evidence="8 9">
    <name type="scientific">Roseiflexus castenholzii (strain DSM 13941 / HLO8)</name>
    <dbReference type="NCBI Taxonomy" id="383372"/>
    <lineage>
        <taxon>Bacteria</taxon>
        <taxon>Bacillati</taxon>
        <taxon>Chloroflexota</taxon>
        <taxon>Chloroflexia</taxon>
        <taxon>Chloroflexales</taxon>
        <taxon>Roseiflexineae</taxon>
        <taxon>Roseiflexaceae</taxon>
        <taxon>Roseiflexus</taxon>
    </lineage>
</organism>
<feature type="transmembrane region" description="Helical" evidence="6">
    <location>
        <begin position="266"/>
        <end position="286"/>
    </location>
</feature>
<accession>A7NJG6</accession>
<dbReference type="Pfam" id="PF03209">
    <property type="entry name" value="PUCC"/>
    <property type="match status" value="1"/>
</dbReference>
<evidence type="ECO:0000256" key="3">
    <source>
        <dbReference type="ARBA" id="ARBA00022692"/>
    </source>
</evidence>
<dbReference type="PIRSF" id="PIRSF016565">
    <property type="entry name" value="PucC"/>
    <property type="match status" value="1"/>
</dbReference>
<dbReference type="PANTHER" id="PTHR23538">
    <property type="entry name" value="44.5 KD BACTERIOCHLOROPHYLL SYNTHASE SUBUNIT"/>
    <property type="match status" value="1"/>
</dbReference>
<dbReference type="OrthoDB" id="144773at2"/>
<dbReference type="GO" id="GO:0005886">
    <property type="term" value="C:plasma membrane"/>
    <property type="evidence" value="ECO:0007669"/>
    <property type="project" value="UniProtKB-SubCell"/>
</dbReference>
<evidence type="ECO:0000313" key="8">
    <source>
        <dbReference type="EMBL" id="ABU57636.1"/>
    </source>
</evidence>
<dbReference type="Proteomes" id="UP000000263">
    <property type="component" value="Chromosome"/>
</dbReference>
<dbReference type="SUPFAM" id="SSF103473">
    <property type="entry name" value="MFS general substrate transporter"/>
    <property type="match status" value="1"/>
</dbReference>
<feature type="domain" description="Major facilitator superfamily (MFS) profile" evidence="7">
    <location>
        <begin position="210"/>
        <end position="433"/>
    </location>
</feature>
<keyword evidence="9" id="KW-1185">Reference proteome</keyword>
<dbReference type="AlphaFoldDB" id="A7NJG6"/>
<keyword evidence="3 6" id="KW-0812">Transmembrane</keyword>
<evidence type="ECO:0000256" key="5">
    <source>
        <dbReference type="ARBA" id="ARBA00023136"/>
    </source>
</evidence>
<dbReference type="HOGENOM" id="CLU_030017_1_0_0"/>
<feature type="transmembrane region" description="Helical" evidence="6">
    <location>
        <begin position="227"/>
        <end position="246"/>
    </location>
</feature>
<keyword evidence="4 6" id="KW-1133">Transmembrane helix</keyword>
<evidence type="ECO:0000256" key="6">
    <source>
        <dbReference type="SAM" id="Phobius"/>
    </source>
</evidence>
<dbReference type="GO" id="GO:0022857">
    <property type="term" value="F:transmembrane transporter activity"/>
    <property type="evidence" value="ECO:0007669"/>
    <property type="project" value="InterPro"/>
</dbReference>
<feature type="transmembrane region" description="Helical" evidence="6">
    <location>
        <begin position="104"/>
        <end position="131"/>
    </location>
</feature>
<evidence type="ECO:0000313" key="9">
    <source>
        <dbReference type="Proteomes" id="UP000000263"/>
    </source>
</evidence>
<dbReference type="InterPro" id="IPR026036">
    <property type="entry name" value="PucC"/>
</dbReference>
<dbReference type="PANTHER" id="PTHR23538:SF1">
    <property type="entry name" value="44.5 KD BACTERIOCHLOROPHYLL SYNTHASE SUBUNIT"/>
    <property type="match status" value="1"/>
</dbReference>
<feature type="transmembrane region" description="Helical" evidence="6">
    <location>
        <begin position="76"/>
        <end position="98"/>
    </location>
</feature>
<dbReference type="Gene3D" id="1.20.1250.20">
    <property type="entry name" value="MFS general substrate transporter like domains"/>
    <property type="match status" value="1"/>
</dbReference>
<feature type="transmembrane region" description="Helical" evidence="6">
    <location>
        <begin position="293"/>
        <end position="313"/>
    </location>
</feature>
<dbReference type="PROSITE" id="PS50850">
    <property type="entry name" value="MFS"/>
    <property type="match status" value="1"/>
</dbReference>
<sequence>MTLIKNIRLGLLHVAIAMTFVLINSVLNRIMIHDLGILASVVAVLVVLPYILSPAQVWIGQYSDTHPMFGYRRTPYIALGTLLALAGAALAPHAALALVRDPLIGVPLAILLFGMWGVGYNLAVVAYLALASDMSTEQQRSRTVAIMWFMMIASVIVTAIVVGRALEPYSEERLFTVFLETGGVALALALVGLIGLEPRREPIAVQQSRAGQVAAIRAVLDNPQARIFFVYLIMMLAAILGQDVLLEPFGAQAFGMNVKETTQLTAMWGGATLSALLLYGAVLSRWMSKKRGAMIGGSIAATGFLLIALSGMLAIEAMFLPGIVLLGFGTGIATTTNLALMLDMTTAEQVGLFIGAWGVADALARGVGTLLGGVMRDVIAHMSGSAVSGYVSVFLIEALLLGISLVLLQRIDVTAFRSRQPSLTELVALSGDA</sequence>
<feature type="transmembrane region" description="Helical" evidence="6">
    <location>
        <begin position="174"/>
        <end position="196"/>
    </location>
</feature>
<feature type="transmembrane region" description="Helical" evidence="6">
    <location>
        <begin position="352"/>
        <end position="375"/>
    </location>
</feature>
<dbReference type="EMBL" id="CP000804">
    <property type="protein sequence ID" value="ABU57636.1"/>
    <property type="molecule type" value="Genomic_DNA"/>
</dbReference>
<keyword evidence="5 6" id="KW-0472">Membrane</keyword>
<dbReference type="InterPro" id="IPR036259">
    <property type="entry name" value="MFS_trans_sf"/>
</dbReference>
<feature type="transmembrane region" description="Helical" evidence="6">
    <location>
        <begin position="37"/>
        <end position="55"/>
    </location>
</feature>
<feature type="transmembrane region" description="Helical" evidence="6">
    <location>
        <begin position="387"/>
        <end position="408"/>
    </location>
</feature>
<protein>
    <submittedName>
        <fullName evidence="8">PUCC protein</fullName>
    </submittedName>
</protein>
<comment type="similarity">
    <text evidence="2">Belongs to the PucC family.</text>
</comment>
<dbReference type="RefSeq" id="WP_012120064.1">
    <property type="nucleotide sequence ID" value="NC_009767.1"/>
</dbReference>
<dbReference type="InterPro" id="IPR020846">
    <property type="entry name" value="MFS_dom"/>
</dbReference>
<dbReference type="CDD" id="cd06176">
    <property type="entry name" value="MFS_BCD_PucC-like"/>
    <property type="match status" value="1"/>
</dbReference>
<feature type="transmembrane region" description="Helical" evidence="6">
    <location>
        <begin position="12"/>
        <end position="31"/>
    </location>
</feature>
<gene>
    <name evidence="8" type="ordered locus">Rcas_1543</name>
</gene>
<evidence type="ECO:0000256" key="1">
    <source>
        <dbReference type="ARBA" id="ARBA00004651"/>
    </source>
</evidence>
<dbReference type="STRING" id="383372.Rcas_1543"/>
<dbReference type="KEGG" id="rca:Rcas_1543"/>
<proteinExistence type="inferred from homology"/>
<feature type="transmembrane region" description="Helical" evidence="6">
    <location>
        <begin position="319"/>
        <end position="340"/>
    </location>
</feature>
<reference evidence="8 9" key="1">
    <citation type="submission" date="2007-08" db="EMBL/GenBank/DDBJ databases">
        <title>Complete sequence of Roseiflexus castenholzii DSM 13941.</title>
        <authorList>
            <consortium name="US DOE Joint Genome Institute"/>
            <person name="Copeland A."/>
            <person name="Lucas S."/>
            <person name="Lapidus A."/>
            <person name="Barry K."/>
            <person name="Glavina del Rio T."/>
            <person name="Dalin E."/>
            <person name="Tice H."/>
            <person name="Pitluck S."/>
            <person name="Thompson L.S."/>
            <person name="Brettin T."/>
            <person name="Bruce D."/>
            <person name="Detter J.C."/>
            <person name="Han C."/>
            <person name="Tapia R."/>
            <person name="Schmutz J."/>
            <person name="Larimer F."/>
            <person name="Land M."/>
            <person name="Hauser L."/>
            <person name="Kyrpides N."/>
            <person name="Mikhailova N."/>
            <person name="Bryant D.A."/>
            <person name="Hanada S."/>
            <person name="Tsukatani Y."/>
            <person name="Richardson P."/>
        </authorList>
    </citation>
    <scope>NUCLEOTIDE SEQUENCE [LARGE SCALE GENOMIC DNA]</scope>
    <source>
        <strain evidence="9">DSM 13941 / HLO8</strain>
    </source>
</reference>
<dbReference type="InterPro" id="IPR004896">
    <property type="entry name" value="PucC-rel"/>
</dbReference>
<dbReference type="eggNOG" id="COG2211">
    <property type="taxonomic scope" value="Bacteria"/>
</dbReference>
<evidence type="ECO:0000256" key="4">
    <source>
        <dbReference type="ARBA" id="ARBA00022989"/>
    </source>
</evidence>
<name>A7NJG6_ROSCS</name>
<feature type="transmembrane region" description="Helical" evidence="6">
    <location>
        <begin position="143"/>
        <end position="162"/>
    </location>
</feature>
<evidence type="ECO:0000259" key="7">
    <source>
        <dbReference type="PROSITE" id="PS50850"/>
    </source>
</evidence>
<evidence type="ECO:0000256" key="2">
    <source>
        <dbReference type="ARBA" id="ARBA00008412"/>
    </source>
</evidence>
<comment type="subcellular location">
    <subcellularLocation>
        <location evidence="1">Cell membrane</location>
        <topology evidence="1">Multi-pass membrane protein</topology>
    </subcellularLocation>
</comment>